<protein>
    <submittedName>
        <fullName evidence="12">Cation-independent mannose-6-phosphate receptor CI-MPR</fullName>
    </submittedName>
</protein>
<evidence type="ECO:0000259" key="11">
    <source>
        <dbReference type="PROSITE" id="PS51914"/>
    </source>
</evidence>
<dbReference type="SMART" id="SM01404">
    <property type="entry name" value="CIMR"/>
    <property type="match status" value="1"/>
</dbReference>
<dbReference type="AlphaFoldDB" id="A0A9P6W8F5"/>
<dbReference type="Proteomes" id="UP000777482">
    <property type="component" value="Unassembled WGS sequence"/>
</dbReference>
<feature type="domain" description="MRH" evidence="11">
    <location>
        <begin position="40"/>
        <end position="181"/>
    </location>
</feature>
<dbReference type="EMBL" id="PUHQ01000001">
    <property type="protein sequence ID" value="KAG0667575.1"/>
    <property type="molecule type" value="Genomic_DNA"/>
</dbReference>
<dbReference type="PROSITE" id="PS51914">
    <property type="entry name" value="MRH"/>
    <property type="match status" value="1"/>
</dbReference>
<feature type="region of interest" description="Disordered" evidence="8">
    <location>
        <begin position="283"/>
        <end position="376"/>
    </location>
</feature>
<feature type="chain" id="PRO_5040362874" evidence="10">
    <location>
        <begin position="37"/>
        <end position="376"/>
    </location>
</feature>
<evidence type="ECO:0000256" key="5">
    <source>
        <dbReference type="ARBA" id="ARBA00022989"/>
    </source>
</evidence>
<accession>A0A9P6W8F5</accession>
<evidence type="ECO:0000256" key="3">
    <source>
        <dbReference type="ARBA" id="ARBA00022692"/>
    </source>
</evidence>
<reference evidence="12 13" key="1">
    <citation type="submission" date="2020-11" db="EMBL/GenBank/DDBJ databases">
        <title>Kefir isolates.</title>
        <authorList>
            <person name="Marcisauskas S."/>
            <person name="Kim Y."/>
            <person name="Blasche S."/>
        </authorList>
    </citation>
    <scope>NUCLEOTIDE SEQUENCE [LARGE SCALE GENOMIC DNA]</scope>
    <source>
        <strain evidence="12 13">KR</strain>
    </source>
</reference>
<name>A0A9P6W8F5_RHOMI</name>
<proteinExistence type="predicted"/>
<evidence type="ECO:0000256" key="2">
    <source>
        <dbReference type="ARBA" id="ARBA00022448"/>
    </source>
</evidence>
<keyword evidence="3 9" id="KW-0812">Transmembrane</keyword>
<feature type="compositionally biased region" description="Polar residues" evidence="8">
    <location>
        <begin position="366"/>
        <end position="376"/>
    </location>
</feature>
<comment type="caution">
    <text evidence="12">The sequence shown here is derived from an EMBL/GenBank/DDBJ whole genome shotgun (WGS) entry which is preliminary data.</text>
</comment>
<dbReference type="PANTHER" id="PTHR15071:SF0">
    <property type="entry name" value="MANNOSE 6-PHOSPHATE RECEPTOR-LIKE PROTEIN 1"/>
    <property type="match status" value="1"/>
</dbReference>
<feature type="transmembrane region" description="Helical" evidence="9">
    <location>
        <begin position="186"/>
        <end position="211"/>
    </location>
</feature>
<evidence type="ECO:0000256" key="6">
    <source>
        <dbReference type="ARBA" id="ARBA00023136"/>
    </source>
</evidence>
<feature type="compositionally biased region" description="Acidic residues" evidence="8">
    <location>
        <begin position="339"/>
        <end position="350"/>
    </location>
</feature>
<dbReference type="OrthoDB" id="4504960at2759"/>
<keyword evidence="5 9" id="KW-1133">Transmembrane helix</keyword>
<keyword evidence="7" id="KW-1015">Disulfide bond</keyword>
<dbReference type="InterPro" id="IPR044865">
    <property type="entry name" value="MRH_dom"/>
</dbReference>
<evidence type="ECO:0000313" key="13">
    <source>
        <dbReference type="Proteomes" id="UP000777482"/>
    </source>
</evidence>
<organism evidence="12 13">
    <name type="scientific">Rhodotorula mucilaginosa</name>
    <name type="common">Yeast</name>
    <name type="synonym">Rhodotorula rubra</name>
    <dbReference type="NCBI Taxonomy" id="5537"/>
    <lineage>
        <taxon>Eukaryota</taxon>
        <taxon>Fungi</taxon>
        <taxon>Dikarya</taxon>
        <taxon>Basidiomycota</taxon>
        <taxon>Pucciniomycotina</taxon>
        <taxon>Microbotryomycetes</taxon>
        <taxon>Sporidiobolales</taxon>
        <taxon>Sporidiobolaceae</taxon>
        <taxon>Rhodotorula</taxon>
    </lineage>
</organism>
<keyword evidence="4 10" id="KW-0732">Signal</keyword>
<dbReference type="Gene3D" id="2.70.130.10">
    <property type="entry name" value="Mannose-6-phosphate receptor binding domain"/>
    <property type="match status" value="1"/>
</dbReference>
<evidence type="ECO:0000256" key="1">
    <source>
        <dbReference type="ARBA" id="ARBA00004308"/>
    </source>
</evidence>
<feature type="compositionally biased region" description="Low complexity" evidence="8">
    <location>
        <begin position="297"/>
        <end position="308"/>
    </location>
</feature>
<feature type="signal peptide" evidence="10">
    <location>
        <begin position="1"/>
        <end position="36"/>
    </location>
</feature>
<dbReference type="GO" id="GO:0010008">
    <property type="term" value="C:endosome membrane"/>
    <property type="evidence" value="ECO:0007669"/>
    <property type="project" value="UniProtKB-SubCell"/>
</dbReference>
<dbReference type="GO" id="GO:0005770">
    <property type="term" value="C:late endosome"/>
    <property type="evidence" value="ECO:0007669"/>
    <property type="project" value="TreeGrafter"/>
</dbReference>
<evidence type="ECO:0000256" key="8">
    <source>
        <dbReference type="SAM" id="MobiDB-lite"/>
    </source>
</evidence>
<keyword evidence="12" id="KW-0675">Receptor</keyword>
<evidence type="ECO:0000256" key="9">
    <source>
        <dbReference type="SAM" id="Phobius"/>
    </source>
</evidence>
<keyword evidence="2" id="KW-0813">Transport</keyword>
<sequence length="376" mass="39014">MRVAAARRAHGFAGASSSPLVVAAVTALASASVALAASSTPCVIQGSSIGKFDLRELRNKKHDYVASNPDGGAISLNFCGPVSDQASPVEAAQGYGAYIEDTRGGISLGEYSHTPSYHNGQLSMTYKNGATCPNSNAKRSSLIYLECDKTWIGSSNKVTLIDSIDDCSYFFVMKTPYACPVSGGGFFGAIWSIIVSLFWIAVLVGGGIFAYRRFFVKRGGQTLGGSGSDGNGLAGVVGTLKDGVVVAGIWVIDVVQNVFNAVNSRRGGSRGGDYNYNYNYQPAPVAPQRANHGPDYSSPAWQASSAASGGAGAAPPPPPAKSTSTREPHNPLAGGGSLLEDEEDEDEDEAALAMPGTQQLQQQQQNGNGKSTGSLV</sequence>
<dbReference type="SUPFAM" id="SSF50911">
    <property type="entry name" value="Mannose 6-phosphate receptor domain"/>
    <property type="match status" value="1"/>
</dbReference>
<evidence type="ECO:0000313" key="12">
    <source>
        <dbReference type="EMBL" id="KAG0667575.1"/>
    </source>
</evidence>
<dbReference type="GO" id="GO:0007034">
    <property type="term" value="P:vacuolar transport"/>
    <property type="evidence" value="ECO:0007669"/>
    <property type="project" value="TreeGrafter"/>
</dbReference>
<evidence type="ECO:0000256" key="10">
    <source>
        <dbReference type="SAM" id="SignalP"/>
    </source>
</evidence>
<gene>
    <name evidence="12" type="primary">MRL1</name>
    <name evidence="12" type="ORF">C6P46_000111</name>
</gene>
<comment type="subcellular location">
    <subcellularLocation>
        <location evidence="1">Endomembrane system</location>
    </subcellularLocation>
</comment>
<dbReference type="GO" id="GO:0000139">
    <property type="term" value="C:Golgi membrane"/>
    <property type="evidence" value="ECO:0007669"/>
    <property type="project" value="UniProtKB-SubCell"/>
</dbReference>
<dbReference type="InterPro" id="IPR009011">
    <property type="entry name" value="Man6P_isomerase_rcpt-bd_dom_sf"/>
</dbReference>
<dbReference type="InterPro" id="IPR036607">
    <property type="entry name" value="PRKCSH"/>
</dbReference>
<evidence type="ECO:0000256" key="7">
    <source>
        <dbReference type="ARBA" id="ARBA00023157"/>
    </source>
</evidence>
<dbReference type="Pfam" id="PF13015">
    <property type="entry name" value="PRKCSH_1"/>
    <property type="match status" value="1"/>
</dbReference>
<keyword evidence="13" id="KW-1185">Reference proteome</keyword>
<evidence type="ECO:0000256" key="4">
    <source>
        <dbReference type="ARBA" id="ARBA00022729"/>
    </source>
</evidence>
<dbReference type="PANTHER" id="PTHR15071">
    <property type="entry name" value="MANNOSE-6-PHOSPHATE RECEPTOR FAMILY MEMBER"/>
    <property type="match status" value="1"/>
</dbReference>
<keyword evidence="6 9" id="KW-0472">Membrane</keyword>